<dbReference type="Pfam" id="PF12966">
    <property type="entry name" value="AtpR"/>
    <property type="match status" value="1"/>
</dbReference>
<dbReference type="InterPro" id="IPR017581">
    <property type="entry name" value="AtpR-like"/>
</dbReference>
<dbReference type="EMBL" id="JAVIKH010000007">
    <property type="protein sequence ID" value="MDX8336175.1"/>
    <property type="molecule type" value="Genomic_DNA"/>
</dbReference>
<feature type="transmembrane region" description="Helical" evidence="1">
    <location>
        <begin position="35"/>
        <end position="54"/>
    </location>
</feature>
<keyword evidence="1" id="KW-1133">Transmembrane helix</keyword>
<comment type="caution">
    <text evidence="2">The sequence shown here is derived from an EMBL/GenBank/DDBJ whole genome shotgun (WGS) entry which is preliminary data.</text>
</comment>
<reference evidence="3" key="1">
    <citation type="submission" date="2023-07" db="EMBL/GenBank/DDBJ databases">
        <authorList>
            <person name="Colorado M.A."/>
            <person name="Villamil L.M."/>
            <person name="Melo J.F."/>
            <person name="Rodriguez J.A."/>
            <person name="Ruiz R.Y."/>
        </authorList>
    </citation>
    <scope>NUCLEOTIDE SEQUENCE [LARGE SCALE GENOMIC DNA]</scope>
    <source>
        <strain evidence="3">C33</strain>
    </source>
</reference>
<keyword evidence="3" id="KW-1185">Reference proteome</keyword>
<feature type="transmembrane region" description="Helical" evidence="1">
    <location>
        <begin position="6"/>
        <end position="23"/>
    </location>
</feature>
<dbReference type="Proteomes" id="UP001279681">
    <property type="component" value="Unassembled WGS sequence"/>
</dbReference>
<organism evidence="2 3">
    <name type="scientific">Candidatus Cetobacterium colombiensis</name>
    <dbReference type="NCBI Taxonomy" id="3073100"/>
    <lineage>
        <taxon>Bacteria</taxon>
        <taxon>Fusobacteriati</taxon>
        <taxon>Fusobacteriota</taxon>
        <taxon>Fusobacteriia</taxon>
        <taxon>Fusobacteriales</taxon>
        <taxon>Fusobacteriaceae</taxon>
        <taxon>Cetobacterium</taxon>
    </lineage>
</organism>
<proteinExistence type="predicted"/>
<accession>A0ABU4WCR1</accession>
<evidence type="ECO:0000313" key="2">
    <source>
        <dbReference type="EMBL" id="MDX8336175.1"/>
    </source>
</evidence>
<keyword evidence="1" id="KW-0812">Transmembrane</keyword>
<gene>
    <name evidence="2" type="ORF">RFV38_06665</name>
</gene>
<evidence type="ECO:0000256" key="1">
    <source>
        <dbReference type="SAM" id="Phobius"/>
    </source>
</evidence>
<evidence type="ECO:0000313" key="3">
    <source>
        <dbReference type="Proteomes" id="UP001279681"/>
    </source>
</evidence>
<dbReference type="RefSeq" id="WP_320313578.1">
    <property type="nucleotide sequence ID" value="NZ_JAVIKH010000007.1"/>
</dbReference>
<name>A0ABU4WCR1_9FUSO</name>
<keyword evidence="1" id="KW-0472">Membrane</keyword>
<feature type="transmembrane region" description="Helical" evidence="1">
    <location>
        <begin position="60"/>
        <end position="80"/>
    </location>
</feature>
<sequence length="85" mass="9838">MIIAFIGGIILGLLFFYSLDLGISESKKLKNPSLFMFVTSVVRILFLIIGFYYLAQNNGYKFFAALIGVFLSRVYIVYFYKNKKR</sequence>
<protein>
    <submittedName>
        <fullName evidence="2">ATP synthase subunit I</fullName>
    </submittedName>
</protein>